<comment type="caution">
    <text evidence="1">The sequence shown here is derived from an EMBL/GenBank/DDBJ whole genome shotgun (WGS) entry which is preliminary data.</text>
</comment>
<accession>A0A4C1V841</accession>
<proteinExistence type="predicted"/>
<name>A0A4C1V841_EUMVA</name>
<sequence>MRISKSSKENKRVARRPLERVASGSCAGGDWQPCLSDLIESANNAACVETARVRVQPDATRVQPDDSRISGAHAKCLSCSSTSSFSSSISRSCDLV</sequence>
<gene>
    <name evidence="1" type="ORF">EVAR_30737_1</name>
</gene>
<organism evidence="1 2">
    <name type="scientific">Eumeta variegata</name>
    <name type="common">Bagworm moth</name>
    <name type="synonym">Eumeta japonica</name>
    <dbReference type="NCBI Taxonomy" id="151549"/>
    <lineage>
        <taxon>Eukaryota</taxon>
        <taxon>Metazoa</taxon>
        <taxon>Ecdysozoa</taxon>
        <taxon>Arthropoda</taxon>
        <taxon>Hexapoda</taxon>
        <taxon>Insecta</taxon>
        <taxon>Pterygota</taxon>
        <taxon>Neoptera</taxon>
        <taxon>Endopterygota</taxon>
        <taxon>Lepidoptera</taxon>
        <taxon>Glossata</taxon>
        <taxon>Ditrysia</taxon>
        <taxon>Tineoidea</taxon>
        <taxon>Psychidae</taxon>
        <taxon>Oiketicinae</taxon>
        <taxon>Eumeta</taxon>
    </lineage>
</organism>
<evidence type="ECO:0000313" key="2">
    <source>
        <dbReference type="Proteomes" id="UP000299102"/>
    </source>
</evidence>
<dbReference type="Proteomes" id="UP000299102">
    <property type="component" value="Unassembled WGS sequence"/>
</dbReference>
<keyword evidence="2" id="KW-1185">Reference proteome</keyword>
<dbReference type="AlphaFoldDB" id="A0A4C1V841"/>
<protein>
    <submittedName>
        <fullName evidence="1">Uncharacterized protein</fullName>
    </submittedName>
</protein>
<dbReference type="EMBL" id="BGZK01000285">
    <property type="protein sequence ID" value="GBP34184.1"/>
    <property type="molecule type" value="Genomic_DNA"/>
</dbReference>
<evidence type="ECO:0000313" key="1">
    <source>
        <dbReference type="EMBL" id="GBP34184.1"/>
    </source>
</evidence>
<reference evidence="1 2" key="1">
    <citation type="journal article" date="2019" name="Commun. Biol.">
        <title>The bagworm genome reveals a unique fibroin gene that provides high tensile strength.</title>
        <authorList>
            <person name="Kono N."/>
            <person name="Nakamura H."/>
            <person name="Ohtoshi R."/>
            <person name="Tomita M."/>
            <person name="Numata K."/>
            <person name="Arakawa K."/>
        </authorList>
    </citation>
    <scope>NUCLEOTIDE SEQUENCE [LARGE SCALE GENOMIC DNA]</scope>
</reference>